<evidence type="ECO:0000313" key="2">
    <source>
        <dbReference type="EMBL" id="ACK50490.1"/>
    </source>
</evidence>
<feature type="transmembrane region" description="Helical" evidence="1">
    <location>
        <begin position="21"/>
        <end position="46"/>
    </location>
</feature>
<evidence type="ECO:0000256" key="1">
    <source>
        <dbReference type="SAM" id="Phobius"/>
    </source>
</evidence>
<evidence type="ECO:0000313" key="3">
    <source>
        <dbReference type="Proteomes" id="UP000002257"/>
    </source>
</evidence>
<dbReference type="InterPro" id="IPR036737">
    <property type="entry name" value="OmpA-like_sf"/>
</dbReference>
<dbReference type="HOGENOM" id="CLU_849593_0_0_5"/>
<keyword evidence="1" id="KW-1133">Transmembrane helix</keyword>
<dbReference type="SUPFAM" id="SSF103088">
    <property type="entry name" value="OmpA-like"/>
    <property type="match status" value="1"/>
</dbReference>
<dbReference type="STRING" id="395965.Msil_1540"/>
<accession>B8EI08</accession>
<dbReference type="Proteomes" id="UP000002257">
    <property type="component" value="Chromosome"/>
</dbReference>
<reference evidence="2 3" key="1">
    <citation type="journal article" date="2010" name="J. Bacteriol.">
        <title>Complete genome sequence of the aerobic facultative methanotroph Methylocella silvestris BL2.</title>
        <authorList>
            <person name="Chen Y."/>
            <person name="Crombie A."/>
            <person name="Rahman M.T."/>
            <person name="Dedysh S.N."/>
            <person name="Liesack W."/>
            <person name="Stott M.B."/>
            <person name="Alam M."/>
            <person name="Theisen A.R."/>
            <person name="Murrell J.C."/>
            <person name="Dunfield P.F."/>
        </authorList>
    </citation>
    <scope>NUCLEOTIDE SEQUENCE [LARGE SCALE GENOMIC DNA]</scope>
    <source>
        <strain evidence="3">DSM 15510 / CIP 108128 / LMG 27833 / NCIMB 13906 / BL2</strain>
    </source>
</reference>
<dbReference type="KEGG" id="msl:Msil_1540"/>
<organism evidence="2 3">
    <name type="scientific">Methylocella silvestris (strain DSM 15510 / CIP 108128 / LMG 27833 / NCIMB 13906 / BL2)</name>
    <dbReference type="NCBI Taxonomy" id="395965"/>
    <lineage>
        <taxon>Bacteria</taxon>
        <taxon>Pseudomonadati</taxon>
        <taxon>Pseudomonadota</taxon>
        <taxon>Alphaproteobacteria</taxon>
        <taxon>Hyphomicrobiales</taxon>
        <taxon>Beijerinckiaceae</taxon>
        <taxon>Methylocella</taxon>
    </lineage>
</organism>
<proteinExistence type="predicted"/>
<keyword evidence="3" id="KW-1185">Reference proteome</keyword>
<dbReference type="AlphaFoldDB" id="B8EI08"/>
<gene>
    <name evidence="2" type="ordered locus">Msil_1540</name>
</gene>
<sequence length="355" mass="38879">MTEVSERGQIGRQSASYRQGLVLGLTMAEVMLLLVFCLLISTGVVLSKQNAERLRLEQALRQALIESDANAHVARLLQENPQLREALERRAGSSSPTAIDEFWRKLVDALAVTDELERNGLSNENARKDAQFLAEAERLHMRGLVLKDAEANASLVAKIEAALGEQPVSEATILTAVEKGQFQDKMPPGHRWPPIIKLSEADGYFFANGSAELEPKFKEVLHSSVVDSLLKTAKEYDVDIIEVVGHTDEQPIAPRTSNLDKDLAFSIDHPDASARLRPADNAGLGLARAVAVVSVLSSDKRLSPYKILPLSGAQLIQTNETLSKGSSPGNVKERRRIEIRLRKSTVPNDVTSSTH</sequence>
<dbReference type="Gene3D" id="3.30.1330.60">
    <property type="entry name" value="OmpA-like domain"/>
    <property type="match status" value="1"/>
</dbReference>
<keyword evidence="1" id="KW-0472">Membrane</keyword>
<dbReference type="OrthoDB" id="559153at2"/>
<dbReference type="EMBL" id="CP001280">
    <property type="protein sequence ID" value="ACK50490.1"/>
    <property type="molecule type" value="Genomic_DNA"/>
</dbReference>
<dbReference type="RefSeq" id="WP_012590560.1">
    <property type="nucleotide sequence ID" value="NC_011666.1"/>
</dbReference>
<keyword evidence="1" id="KW-0812">Transmembrane</keyword>
<dbReference type="eggNOG" id="COG1360">
    <property type="taxonomic scope" value="Bacteria"/>
</dbReference>
<name>B8EI08_METSB</name>
<protein>
    <submittedName>
        <fullName evidence="2">Nuclease</fullName>
    </submittedName>
</protein>